<dbReference type="PANTHER" id="PTHR36437:SF2">
    <property type="entry name" value="GLYOXALASE_BLEOMYCIN RESISTANCE PROTEIN_DIOXYGENASE"/>
    <property type="match status" value="1"/>
</dbReference>
<proteinExistence type="predicted"/>
<organism evidence="2">
    <name type="scientific">Actinomadura madurae</name>
    <dbReference type="NCBI Taxonomy" id="1993"/>
    <lineage>
        <taxon>Bacteria</taxon>
        <taxon>Bacillati</taxon>
        <taxon>Actinomycetota</taxon>
        <taxon>Actinomycetes</taxon>
        <taxon>Streptosporangiales</taxon>
        <taxon>Thermomonosporaceae</taxon>
        <taxon>Actinomadura</taxon>
    </lineage>
</organism>
<dbReference type="Gene3D" id="3.10.180.10">
    <property type="entry name" value="2,3-Dihydroxybiphenyl 1,2-Dioxygenase, domain 1"/>
    <property type="match status" value="1"/>
</dbReference>
<sequence length="138" mass="15158">MNWTLEVVCLPVTDLDRSLAFYSEGLGFNVDIDTVRPDGKRMIQVTPPGSGCSVMLGADMNDMPPGSMRGLQLVVRDILAAHAELTERGVKVGEVQVFTQDGSMRAYQDGDWLDNTGFLFFDDPDGNSWAVQQISARD</sequence>
<dbReference type="PANTHER" id="PTHR36437">
    <property type="entry name" value="GLYOXALASE/BLEOMYCIN RESISTANCE PROTEIN/DIOXYGENASE"/>
    <property type="match status" value="1"/>
</dbReference>
<reference evidence="2" key="2">
    <citation type="journal article" date="2007" name="J. Am. Chem. Soc.">
        <title>Characterization of the maduropeptin biosynthetic gene cluster from Actinomadura madurae ATCC 39144 supporting a unifying paradigm for enediyne biosynthesis.</title>
        <authorList>
            <person name="Van Lanen S.G."/>
            <person name="Oh T.J."/>
            <person name="Liu W."/>
            <person name="Wendt-Pienkowski E."/>
            <person name="Shen B."/>
        </authorList>
    </citation>
    <scope>NUCLEOTIDE SEQUENCE</scope>
    <source>
        <strain evidence="2">ATCC 39144</strain>
    </source>
</reference>
<reference evidence="2" key="3">
    <citation type="submission" date="2007-05" db="EMBL/GenBank/DDBJ databases">
        <title>Characterization of the Gene Cluster for Maduropeptin from Actinomadura madurae ATCC 39144 Establishes a Unifying Paradigm for Enediyne Biosynthesis.</title>
        <authorList>
            <person name="Van Lanen S.G."/>
            <person name="Oh T.-J."/>
            <person name="Liu W."/>
            <person name="Wendt-Pienkowski E."/>
            <person name="Shen B."/>
        </authorList>
    </citation>
    <scope>NUCLEOTIDE SEQUENCE</scope>
    <source>
        <strain evidence="2">ATCC 39144</strain>
    </source>
</reference>
<dbReference type="AlphaFoldDB" id="B0BLL4"/>
<dbReference type="PROSITE" id="PS51819">
    <property type="entry name" value="VOC"/>
    <property type="match status" value="1"/>
</dbReference>
<keyword evidence="2" id="KW-0223">Dioxygenase</keyword>
<dbReference type="SUPFAM" id="SSF54593">
    <property type="entry name" value="Glyoxalase/Bleomycin resistance protein/Dihydroxybiphenyl dioxygenase"/>
    <property type="match status" value="1"/>
</dbReference>
<dbReference type="InterPro" id="IPR004360">
    <property type="entry name" value="Glyas_Fos-R_dOase_dom"/>
</dbReference>
<evidence type="ECO:0000313" key="2">
    <source>
        <dbReference type="EMBL" id="ABY66031.1"/>
    </source>
</evidence>
<protein>
    <submittedName>
        <fullName evidence="2">Glyoxylase/dioxygenase superfamily</fullName>
    </submittedName>
</protein>
<evidence type="ECO:0000259" key="1">
    <source>
        <dbReference type="PROSITE" id="PS51819"/>
    </source>
</evidence>
<dbReference type="Pfam" id="PF00903">
    <property type="entry name" value="Glyoxalase"/>
    <property type="match status" value="1"/>
</dbReference>
<dbReference type="GO" id="GO:0051213">
    <property type="term" value="F:dioxygenase activity"/>
    <property type="evidence" value="ECO:0007669"/>
    <property type="project" value="UniProtKB-KW"/>
</dbReference>
<dbReference type="InterPro" id="IPR029068">
    <property type="entry name" value="Glyas_Bleomycin-R_OHBP_Dase"/>
</dbReference>
<reference evidence="2" key="1">
    <citation type="journal article" date="2003" name="Proc. Natl. Acad. Sci. U.S.A.">
        <title>Rapid PCR amplification of minimal enediyne polyketide synthase cassettes leads to a predictive familial classification model.</title>
        <authorList>
            <person name="Liu W."/>
            <person name="Ahlert J."/>
            <person name="Gao Q."/>
            <person name="Wendt-Pienkowski E."/>
            <person name="Shen B."/>
            <person name="Thorson J.S."/>
        </authorList>
    </citation>
    <scope>NUCLEOTIDE SEQUENCE</scope>
    <source>
        <strain evidence="2">ATCC 39144</strain>
    </source>
</reference>
<dbReference type="EMBL" id="AY271660">
    <property type="protein sequence ID" value="ABY66031.1"/>
    <property type="molecule type" value="Genomic_DNA"/>
</dbReference>
<dbReference type="InterPro" id="IPR037523">
    <property type="entry name" value="VOC_core"/>
</dbReference>
<accession>B0BLL4</accession>
<name>B0BLL4_9ACTN</name>
<keyword evidence="2" id="KW-0560">Oxidoreductase</keyword>
<feature type="domain" description="VOC" evidence="1">
    <location>
        <begin position="4"/>
        <end position="134"/>
    </location>
</feature>